<name>A0AAD9NNY5_RIDPI</name>
<reference evidence="3" key="1">
    <citation type="journal article" date="2023" name="Mol. Biol. Evol.">
        <title>Third-Generation Sequencing Reveals the Adaptive Role of the Epigenome in Three Deep-Sea Polychaetes.</title>
        <authorList>
            <person name="Perez M."/>
            <person name="Aroh O."/>
            <person name="Sun Y."/>
            <person name="Lan Y."/>
            <person name="Juniper S.K."/>
            <person name="Young C.R."/>
            <person name="Angers B."/>
            <person name="Qian P.Y."/>
        </authorList>
    </citation>
    <scope>NUCLEOTIDE SEQUENCE</scope>
    <source>
        <strain evidence="3">R07B-5</strain>
    </source>
</reference>
<dbReference type="SUPFAM" id="SSF57302">
    <property type="entry name" value="Snake toxin-like"/>
    <property type="match status" value="1"/>
</dbReference>
<accession>A0AAD9NNY5</accession>
<dbReference type="InterPro" id="IPR035076">
    <property type="entry name" value="Toxin/TOLIP"/>
</dbReference>
<dbReference type="InterPro" id="IPR045860">
    <property type="entry name" value="Snake_toxin-like_sf"/>
</dbReference>
<comment type="caution">
    <text evidence="3">The sequence shown here is derived from an EMBL/GenBank/DDBJ whole genome shotgun (WGS) entry which is preliminary data.</text>
</comment>
<proteinExistence type="predicted"/>
<dbReference type="Proteomes" id="UP001209878">
    <property type="component" value="Unassembled WGS sequence"/>
</dbReference>
<evidence type="ECO:0000259" key="2">
    <source>
        <dbReference type="Pfam" id="PF00087"/>
    </source>
</evidence>
<sequence>MMLPPRTIDTALRMLRGAGTDRSRTEVVLLARPLRCHSCYKSIHGQACVDLDRAYTDIKRCRDDQPYCMVQHYTVDGQLITFSRACAKTCTTGCQSAGSVYKVENCYACCQDNFCNTDSSAAKHVTRSSTLLSSVVPLSLAIIRRLL</sequence>
<dbReference type="PANTHER" id="PTHR16983">
    <property type="entry name" value="UPAR/LY6 DOMAIN-CONTAINING PROTEIN"/>
    <property type="match status" value="1"/>
</dbReference>
<dbReference type="InterPro" id="IPR051110">
    <property type="entry name" value="Ly-6/neurotoxin-like_GPI-ap"/>
</dbReference>
<protein>
    <recommendedName>
        <fullName evidence="2">Snake toxin/toxin-like domain-containing protein</fullName>
    </recommendedName>
</protein>
<evidence type="ECO:0000256" key="1">
    <source>
        <dbReference type="ARBA" id="ARBA00022729"/>
    </source>
</evidence>
<organism evidence="3 4">
    <name type="scientific">Ridgeia piscesae</name>
    <name type="common">Tubeworm</name>
    <dbReference type="NCBI Taxonomy" id="27915"/>
    <lineage>
        <taxon>Eukaryota</taxon>
        <taxon>Metazoa</taxon>
        <taxon>Spiralia</taxon>
        <taxon>Lophotrochozoa</taxon>
        <taxon>Annelida</taxon>
        <taxon>Polychaeta</taxon>
        <taxon>Sedentaria</taxon>
        <taxon>Canalipalpata</taxon>
        <taxon>Sabellida</taxon>
        <taxon>Siboglinidae</taxon>
        <taxon>Ridgeia</taxon>
    </lineage>
</organism>
<dbReference type="Pfam" id="PF00087">
    <property type="entry name" value="Toxin_TOLIP"/>
    <property type="match status" value="1"/>
</dbReference>
<dbReference type="Gene3D" id="2.10.60.10">
    <property type="entry name" value="CD59"/>
    <property type="match status" value="1"/>
</dbReference>
<keyword evidence="4" id="KW-1185">Reference proteome</keyword>
<feature type="domain" description="Snake toxin/toxin-like" evidence="2">
    <location>
        <begin position="34"/>
        <end position="116"/>
    </location>
</feature>
<evidence type="ECO:0000313" key="3">
    <source>
        <dbReference type="EMBL" id="KAK2177025.1"/>
    </source>
</evidence>
<dbReference type="CDD" id="cd00117">
    <property type="entry name" value="TFP"/>
    <property type="match status" value="1"/>
</dbReference>
<keyword evidence="1" id="KW-0732">Signal</keyword>
<gene>
    <name evidence="3" type="ORF">NP493_622g01016</name>
</gene>
<dbReference type="EMBL" id="JAODUO010000622">
    <property type="protein sequence ID" value="KAK2177025.1"/>
    <property type="molecule type" value="Genomic_DNA"/>
</dbReference>
<dbReference type="AlphaFoldDB" id="A0AAD9NNY5"/>
<dbReference type="PANTHER" id="PTHR16983:SF10">
    <property type="entry name" value="PROTEIN QUIVER"/>
    <property type="match status" value="1"/>
</dbReference>
<evidence type="ECO:0000313" key="4">
    <source>
        <dbReference type="Proteomes" id="UP001209878"/>
    </source>
</evidence>